<name>A0AAY4CWK2_9TELE</name>
<feature type="coiled-coil region" evidence="1">
    <location>
        <begin position="336"/>
        <end position="363"/>
    </location>
</feature>
<proteinExistence type="predicted"/>
<dbReference type="PRINTS" id="PR01407">
    <property type="entry name" value="BUTYPHLNCDUF"/>
</dbReference>
<sequence length="586" mass="66526">MDEFAGETHPPPLHQRWVSQKRKASSASSSLSCKSNWSMDPPENFSGEPLPAHKIRASLKREASPAPRSLSCKSNWSMDPPENFNGEPLPAHKIRASLKREASPAPSSLSCKINWSMDPPENFSGEPLSAHKIRPSEGFHICLSTAPAPSSWSCRSDWSTDSHETIGILIEREASPAPSSVSCKSDSSMQHPVNISTRSEDFSSNERSSVESEEVSCDFCIGTFQRAMKSCLTCTASFCEIHARRHYTEEALRTHKLVDVTGDMEQNLCQMHHRALEFFCGTEKLRMCCLCAVQGHQGHQICELTKAEALEGFHVEALKHEKVDDQGEEQPLELKNATLQQNNSQLQRKILELKEMLKSHRKENFRLTEFIKEQKHLEQKNFSLNRKVIKLIQQNTQLWKCMTPAVVPTNRTASPRTLTLDPDTAHSSLILDPDGKKVQYGDSKTVPDHPWRFDEWRGVLSNEGFSSGRHFWLVELNTDWKVGVTRETADRKGFLTATPENGYWYLDYSHWLSFCAFTVPPTSLPGDSLPRVLGVCLDVDERWVTFYDAESRAHIYTFYNMTFTAGENIYPLFYTTDYEQALEIKM</sequence>
<feature type="compositionally biased region" description="Low complexity" evidence="2">
    <location>
        <begin position="25"/>
        <end position="38"/>
    </location>
</feature>
<dbReference type="SUPFAM" id="SSF57845">
    <property type="entry name" value="B-box zinc-binding domain"/>
    <property type="match status" value="1"/>
</dbReference>
<feature type="region of interest" description="Disordered" evidence="2">
    <location>
        <begin position="1"/>
        <end position="89"/>
    </location>
</feature>
<dbReference type="InterPro" id="IPR001870">
    <property type="entry name" value="B30.2/SPRY"/>
</dbReference>
<dbReference type="AlphaFoldDB" id="A0AAY4CWK2"/>
<dbReference type="Pfam" id="PF13765">
    <property type="entry name" value="PRY"/>
    <property type="match status" value="1"/>
</dbReference>
<dbReference type="Pfam" id="PF00622">
    <property type="entry name" value="SPRY"/>
    <property type="match status" value="1"/>
</dbReference>
<evidence type="ECO:0000313" key="5">
    <source>
        <dbReference type="Proteomes" id="UP000694580"/>
    </source>
</evidence>
<evidence type="ECO:0000259" key="3">
    <source>
        <dbReference type="PROSITE" id="PS50188"/>
    </source>
</evidence>
<dbReference type="GeneID" id="114799719"/>
<evidence type="ECO:0000256" key="2">
    <source>
        <dbReference type="SAM" id="MobiDB-lite"/>
    </source>
</evidence>
<reference evidence="4" key="3">
    <citation type="submission" date="2025-09" db="UniProtKB">
        <authorList>
            <consortium name="Ensembl"/>
        </authorList>
    </citation>
    <scope>IDENTIFICATION</scope>
</reference>
<dbReference type="InterPro" id="IPR043136">
    <property type="entry name" value="B30.2/SPRY_sf"/>
</dbReference>
<dbReference type="CDD" id="cd19802">
    <property type="entry name" value="Bbox1_TRIM8-like"/>
    <property type="match status" value="1"/>
</dbReference>
<dbReference type="GeneTree" id="ENSGT01040000240385"/>
<dbReference type="InterPro" id="IPR006574">
    <property type="entry name" value="PRY"/>
</dbReference>
<dbReference type="CDD" id="cd13733">
    <property type="entry name" value="SPRY_PRY_C-I_1"/>
    <property type="match status" value="1"/>
</dbReference>
<protein>
    <recommendedName>
        <fullName evidence="3">B30.2/SPRY domain-containing protein</fullName>
    </recommendedName>
</protein>
<dbReference type="RefSeq" id="XP_028852361.1">
    <property type="nucleotide sequence ID" value="XM_028996528.1"/>
</dbReference>
<accession>A0AAY4CWK2</accession>
<dbReference type="SMART" id="SM00589">
    <property type="entry name" value="PRY"/>
    <property type="match status" value="1"/>
</dbReference>
<keyword evidence="1" id="KW-0175">Coiled coil</keyword>
<gene>
    <name evidence="4" type="primary">LOC114799719</name>
</gene>
<evidence type="ECO:0000256" key="1">
    <source>
        <dbReference type="SAM" id="Coils"/>
    </source>
</evidence>
<dbReference type="InterPro" id="IPR003879">
    <property type="entry name" value="Butyrophylin_SPRY"/>
</dbReference>
<dbReference type="Gene3D" id="4.10.830.40">
    <property type="match status" value="1"/>
</dbReference>
<dbReference type="SMART" id="SM00449">
    <property type="entry name" value="SPRY"/>
    <property type="match status" value="1"/>
</dbReference>
<dbReference type="InterPro" id="IPR013320">
    <property type="entry name" value="ConA-like_dom_sf"/>
</dbReference>
<dbReference type="Gene3D" id="3.30.160.60">
    <property type="entry name" value="Classic Zinc Finger"/>
    <property type="match status" value="1"/>
</dbReference>
<dbReference type="Gene3D" id="2.60.120.920">
    <property type="match status" value="1"/>
</dbReference>
<dbReference type="PROSITE" id="PS50188">
    <property type="entry name" value="B302_SPRY"/>
    <property type="match status" value="1"/>
</dbReference>
<dbReference type="InterPro" id="IPR003877">
    <property type="entry name" value="SPRY_dom"/>
</dbReference>
<dbReference type="PANTHER" id="PTHR24103">
    <property type="entry name" value="E3 UBIQUITIN-PROTEIN LIGASE TRIM"/>
    <property type="match status" value="1"/>
</dbReference>
<dbReference type="SUPFAM" id="SSF49899">
    <property type="entry name" value="Concanavalin A-like lectins/glucanases"/>
    <property type="match status" value="1"/>
</dbReference>
<dbReference type="Proteomes" id="UP000694580">
    <property type="component" value="Chromosome 11"/>
</dbReference>
<reference evidence="4 5" key="1">
    <citation type="submission" date="2020-06" db="EMBL/GenBank/DDBJ databases">
        <authorList>
            <consortium name="Wellcome Sanger Institute Data Sharing"/>
        </authorList>
    </citation>
    <scope>NUCLEOTIDE SEQUENCE [LARGE SCALE GENOMIC DNA]</scope>
</reference>
<dbReference type="InterPro" id="IPR050143">
    <property type="entry name" value="TRIM/RBCC"/>
</dbReference>
<keyword evidence="5" id="KW-1185">Reference proteome</keyword>
<feature type="region of interest" description="Disordered" evidence="2">
    <location>
        <begin position="175"/>
        <end position="207"/>
    </location>
</feature>
<evidence type="ECO:0000313" key="4">
    <source>
        <dbReference type="Ensembl" id="ENSDCDP00010037134.1"/>
    </source>
</evidence>
<reference evidence="4" key="2">
    <citation type="submission" date="2025-08" db="UniProtKB">
        <authorList>
            <consortium name="Ensembl"/>
        </authorList>
    </citation>
    <scope>IDENTIFICATION</scope>
</reference>
<dbReference type="Ensembl" id="ENSDCDT00010046649.1">
    <property type="protein sequence ID" value="ENSDCDP00010037134.1"/>
    <property type="gene ID" value="ENSDCDG00010024226.1"/>
</dbReference>
<feature type="compositionally biased region" description="Polar residues" evidence="2">
    <location>
        <begin position="177"/>
        <end position="197"/>
    </location>
</feature>
<feature type="domain" description="B30.2/SPRY" evidence="3">
    <location>
        <begin position="398"/>
        <end position="586"/>
    </location>
</feature>
<organism evidence="4 5">
    <name type="scientific">Denticeps clupeoides</name>
    <name type="common">denticle herring</name>
    <dbReference type="NCBI Taxonomy" id="299321"/>
    <lineage>
        <taxon>Eukaryota</taxon>
        <taxon>Metazoa</taxon>
        <taxon>Chordata</taxon>
        <taxon>Craniata</taxon>
        <taxon>Vertebrata</taxon>
        <taxon>Euteleostomi</taxon>
        <taxon>Actinopterygii</taxon>
        <taxon>Neopterygii</taxon>
        <taxon>Teleostei</taxon>
        <taxon>Clupei</taxon>
        <taxon>Clupeiformes</taxon>
        <taxon>Denticipitoidei</taxon>
        <taxon>Denticipitidae</taxon>
        <taxon>Denticeps</taxon>
    </lineage>
</organism>